<keyword evidence="6" id="KW-0862">Zinc</keyword>
<dbReference type="EC" id="3.4.13.18" evidence="10"/>
<name>A0A0B5QKG5_CLOBE</name>
<evidence type="ECO:0000256" key="8">
    <source>
        <dbReference type="ARBA" id="ARBA00023285"/>
    </source>
</evidence>
<evidence type="ECO:0000256" key="15">
    <source>
        <dbReference type="ARBA" id="ARBA00076004"/>
    </source>
</evidence>
<keyword evidence="3" id="KW-0645">Protease</keyword>
<dbReference type="GO" id="GO:0006508">
    <property type="term" value="P:proteolysis"/>
    <property type="evidence" value="ECO:0007669"/>
    <property type="project" value="UniProtKB-KW"/>
</dbReference>
<dbReference type="OrthoDB" id="9773892at2"/>
<dbReference type="EMBL" id="CP010086">
    <property type="protein sequence ID" value="AJG97193.1"/>
    <property type="molecule type" value="Genomic_DNA"/>
</dbReference>
<dbReference type="STRING" id="1520.LF65_00557"/>
<comment type="cofactor">
    <cofactor evidence="1">
        <name>Co(2+)</name>
        <dbReference type="ChEBI" id="CHEBI:48828"/>
    </cofactor>
</comment>
<dbReference type="PRINTS" id="PR00934">
    <property type="entry name" value="XHISDIPTASE"/>
</dbReference>
<evidence type="ECO:0000256" key="3">
    <source>
        <dbReference type="ARBA" id="ARBA00022670"/>
    </source>
</evidence>
<evidence type="ECO:0000256" key="11">
    <source>
        <dbReference type="ARBA" id="ARBA00044252"/>
    </source>
</evidence>
<comment type="catalytic activity">
    <reaction evidence="9">
        <text>Hydrolysis of dipeptides, preferentially hydrophobic dipeptides including prolyl amino acids.</text>
        <dbReference type="EC" id="3.4.13.18"/>
    </reaction>
</comment>
<evidence type="ECO:0000256" key="16">
    <source>
        <dbReference type="ARBA" id="ARBA00077688"/>
    </source>
</evidence>
<evidence type="ECO:0000256" key="7">
    <source>
        <dbReference type="ARBA" id="ARBA00023049"/>
    </source>
</evidence>
<dbReference type="AlphaFoldDB" id="A0A0B5QKG5"/>
<evidence type="ECO:0000256" key="6">
    <source>
        <dbReference type="ARBA" id="ARBA00022833"/>
    </source>
</evidence>
<keyword evidence="7" id="KW-0482">Metalloprotease</keyword>
<dbReference type="PIRSF" id="PIRSF016599">
    <property type="entry name" value="Xaa-His_dipept"/>
    <property type="match status" value="1"/>
</dbReference>
<dbReference type="InterPro" id="IPR001160">
    <property type="entry name" value="Peptidase_M20C"/>
</dbReference>
<evidence type="ECO:0000259" key="18">
    <source>
        <dbReference type="Pfam" id="PF07687"/>
    </source>
</evidence>
<dbReference type="GO" id="GO:0005829">
    <property type="term" value="C:cytosol"/>
    <property type="evidence" value="ECO:0007669"/>
    <property type="project" value="TreeGrafter"/>
</dbReference>
<dbReference type="RefSeq" id="WP_041893913.1">
    <property type="nucleotide sequence ID" value="NZ_CP010086.2"/>
</dbReference>
<dbReference type="SUPFAM" id="SSF53187">
    <property type="entry name" value="Zn-dependent exopeptidases"/>
    <property type="match status" value="1"/>
</dbReference>
<evidence type="ECO:0000256" key="14">
    <source>
        <dbReference type="ARBA" id="ARBA00075285"/>
    </source>
</evidence>
<accession>A0A0B5QKG5</accession>
<dbReference type="GO" id="GO:0070573">
    <property type="term" value="F:metallodipeptidase activity"/>
    <property type="evidence" value="ECO:0007669"/>
    <property type="project" value="TreeGrafter"/>
</dbReference>
<dbReference type="PANTHER" id="PTHR43501">
    <property type="entry name" value="CYTOSOL NON-SPECIFIC DIPEPTIDASE"/>
    <property type="match status" value="1"/>
</dbReference>
<evidence type="ECO:0000313" key="20">
    <source>
        <dbReference type="Proteomes" id="UP000031866"/>
    </source>
</evidence>
<keyword evidence="8" id="KW-0170">Cobalt</keyword>
<evidence type="ECO:0000256" key="5">
    <source>
        <dbReference type="ARBA" id="ARBA00022801"/>
    </source>
</evidence>
<dbReference type="FunFam" id="3.40.630.10:FF:000072">
    <property type="entry name" value="Aminoacyl-histidine dipeptidase"/>
    <property type="match status" value="1"/>
</dbReference>
<evidence type="ECO:0000256" key="17">
    <source>
        <dbReference type="ARBA" id="ARBA00078074"/>
    </source>
</evidence>
<sequence length="485" mass="53692">MKNLENITGKRIFYHFNEISKIPRGSGNEKEISDYLLSFGKSLGLECIQDDALNVIIKKPASKGYEKAPTVIIQGHMDMVCEKNNDKIHDFEKDPISLVVKDDYIYADNTTLGGDDGIAVAYAMAILEDTSIEHPAIEVLITTDEETGMTGAKAVQSKDLDGKIVLNLDSEEEGKLWVSCAGGIRTESTLPIEWTNKKENTKEYVIEVKGLVGGHSGAEIHLERGNANKLMARVLREILNKVSFNLVSLKGGAKDNAIPREAMAVISIDQSKEKELIDAKTKVDNDISKEFRTKDPGLKITLSESKDKIEKVFSDDTTTKAISLSYLYPNGVNTMSSEIEGLVESSSNLGVVTTDESDIKYHSAVRSSVFSLKEEIVERNKCLTEIMGGTFEAAAGYPEWPYKNDSKIRDICKDVYSRMYGKEADIVAIHAGLECGILKERLGDLDMISFGPNIIDIHTPNEHLSISSACRCFEYLVEVLKEIRN</sequence>
<dbReference type="GO" id="GO:0046872">
    <property type="term" value="F:metal ion binding"/>
    <property type="evidence" value="ECO:0007669"/>
    <property type="project" value="UniProtKB-KW"/>
</dbReference>
<proteinExistence type="inferred from homology"/>
<gene>
    <name evidence="19" type="ORF">LF65_00557</name>
</gene>
<evidence type="ECO:0000256" key="1">
    <source>
        <dbReference type="ARBA" id="ARBA00001941"/>
    </source>
</evidence>
<evidence type="ECO:0000256" key="13">
    <source>
        <dbReference type="ARBA" id="ARBA00071271"/>
    </source>
</evidence>
<dbReference type="InterPro" id="IPR011650">
    <property type="entry name" value="Peptidase_M20_dimer"/>
</dbReference>
<dbReference type="Pfam" id="PF07687">
    <property type="entry name" value="M20_dimer"/>
    <property type="match status" value="1"/>
</dbReference>
<keyword evidence="4" id="KW-0479">Metal-binding</keyword>
<evidence type="ECO:0000313" key="19">
    <source>
        <dbReference type="EMBL" id="AJG97193.1"/>
    </source>
</evidence>
<dbReference type="Gene3D" id="3.40.630.10">
    <property type="entry name" value="Zn peptidases"/>
    <property type="match status" value="2"/>
</dbReference>
<reference evidence="20" key="1">
    <citation type="submission" date="2014-12" db="EMBL/GenBank/DDBJ databases">
        <title>Genome sequence of Clostridium beijerinckii strain 59B.</title>
        <authorList>
            <person name="Little G.T."/>
            <person name="Minton N.P."/>
        </authorList>
    </citation>
    <scope>NUCLEOTIDE SEQUENCE [LARGE SCALE GENOMIC DNA]</scope>
    <source>
        <strain evidence="20">59B</strain>
    </source>
</reference>
<dbReference type="Pfam" id="PF01546">
    <property type="entry name" value="Peptidase_M20"/>
    <property type="match status" value="1"/>
</dbReference>
<evidence type="ECO:0000256" key="12">
    <source>
        <dbReference type="ARBA" id="ARBA00061423"/>
    </source>
</evidence>
<keyword evidence="5" id="KW-0378">Hydrolase</keyword>
<comment type="similarity">
    <text evidence="12">Belongs to the peptidase M20C family.</text>
</comment>
<dbReference type="KEGG" id="cbei:LF65_00557"/>
<evidence type="ECO:0000256" key="4">
    <source>
        <dbReference type="ARBA" id="ARBA00022723"/>
    </source>
</evidence>
<dbReference type="PANTHER" id="PTHR43501:SF1">
    <property type="entry name" value="CYTOSOL NON-SPECIFIC DIPEPTIDASE"/>
    <property type="match status" value="1"/>
</dbReference>
<dbReference type="InterPro" id="IPR002933">
    <property type="entry name" value="Peptidase_M20"/>
</dbReference>
<evidence type="ECO:0000256" key="10">
    <source>
        <dbReference type="ARBA" id="ARBA00038976"/>
    </source>
</evidence>
<evidence type="ECO:0000256" key="9">
    <source>
        <dbReference type="ARBA" id="ARBA00036421"/>
    </source>
</evidence>
<comment type="cofactor">
    <cofactor evidence="2">
        <name>Zn(2+)</name>
        <dbReference type="ChEBI" id="CHEBI:29105"/>
    </cofactor>
</comment>
<feature type="domain" description="Peptidase M20 dimerisation" evidence="18">
    <location>
        <begin position="206"/>
        <end position="292"/>
    </location>
</feature>
<dbReference type="FunFam" id="3.40.630.10:FF:000015">
    <property type="entry name" value="Aminoacyl-histidine dipeptidase PepD"/>
    <property type="match status" value="1"/>
</dbReference>
<dbReference type="CDD" id="cd03890">
    <property type="entry name" value="M20_pepD"/>
    <property type="match status" value="1"/>
</dbReference>
<dbReference type="Proteomes" id="UP000031866">
    <property type="component" value="Chromosome"/>
</dbReference>
<dbReference type="NCBIfam" id="TIGR01893">
    <property type="entry name" value="aa-his-dipept"/>
    <property type="match status" value="1"/>
</dbReference>
<organism evidence="19 20">
    <name type="scientific">Clostridium beijerinckii</name>
    <name type="common">Clostridium MP</name>
    <dbReference type="NCBI Taxonomy" id="1520"/>
    <lineage>
        <taxon>Bacteria</taxon>
        <taxon>Bacillati</taxon>
        <taxon>Bacillota</taxon>
        <taxon>Clostridia</taxon>
        <taxon>Eubacteriales</taxon>
        <taxon>Clostridiaceae</taxon>
        <taxon>Clostridium</taxon>
    </lineage>
</organism>
<evidence type="ECO:0000256" key="2">
    <source>
        <dbReference type="ARBA" id="ARBA00001947"/>
    </source>
</evidence>
<protein>
    <recommendedName>
        <fullName evidence="13">Cytosol non-specific dipeptidase</fullName>
        <ecNumber evidence="10">3.4.13.18</ecNumber>
    </recommendedName>
    <alternativeName>
        <fullName evidence="16">Aminoacyl-histidine dipeptidase</fullName>
    </alternativeName>
    <alternativeName>
        <fullName evidence="15">Beta-alanyl-histidine dipeptidase</fullName>
    </alternativeName>
    <alternativeName>
        <fullName evidence="14">Carnosinase</fullName>
    </alternativeName>
    <alternativeName>
        <fullName evidence="11">Peptidase D</fullName>
    </alternativeName>
    <alternativeName>
        <fullName evidence="17">Xaa-His dipeptidase</fullName>
    </alternativeName>
</protein>